<dbReference type="PANTHER" id="PTHR22926">
    <property type="entry name" value="PHOSPHO-N-ACETYLMURAMOYL-PENTAPEPTIDE-TRANSFERASE"/>
    <property type="match status" value="1"/>
</dbReference>
<keyword evidence="6 7" id="KW-0472">Membrane</keyword>
<feature type="transmembrane region" description="Helical" evidence="7">
    <location>
        <begin position="251"/>
        <end position="272"/>
    </location>
</feature>
<proteinExistence type="inferred from homology"/>
<feature type="transmembrane region" description="Helical" evidence="7">
    <location>
        <begin position="79"/>
        <end position="98"/>
    </location>
</feature>
<keyword evidence="7" id="KW-0961">Cell wall biogenesis/degradation</keyword>
<evidence type="ECO:0000256" key="3">
    <source>
        <dbReference type="ARBA" id="ARBA00022679"/>
    </source>
</evidence>
<dbReference type="GO" id="GO:0008963">
    <property type="term" value="F:phospho-N-acetylmuramoyl-pentapeptide-transferase activity"/>
    <property type="evidence" value="ECO:0007669"/>
    <property type="project" value="UniProtKB-UniRule"/>
</dbReference>
<comment type="pathway">
    <text evidence="7">Cell wall biogenesis; peptidoglycan biosynthesis.</text>
</comment>
<dbReference type="InterPro" id="IPR018480">
    <property type="entry name" value="PNAcMuramoyl-5peptid_Trfase_CS"/>
</dbReference>
<feature type="binding site" evidence="9">
    <location>
        <position position="228"/>
    </location>
    <ligand>
        <name>Mg(2+)</name>
        <dbReference type="ChEBI" id="CHEBI:18420"/>
    </ligand>
</feature>
<comment type="cofactor">
    <cofactor evidence="7 9">
        <name>Mg(2+)</name>
        <dbReference type="ChEBI" id="CHEBI:18420"/>
    </cofactor>
</comment>
<feature type="transmembrane region" description="Helical" evidence="7">
    <location>
        <begin position="51"/>
        <end position="73"/>
    </location>
</feature>
<dbReference type="Pfam" id="PF00953">
    <property type="entry name" value="Glycos_transf_4"/>
    <property type="match status" value="1"/>
</dbReference>
<keyword evidence="7" id="KW-0133">Cell shape</keyword>
<feature type="transmembrane region" description="Helical" evidence="7">
    <location>
        <begin position="150"/>
        <end position="169"/>
    </location>
</feature>
<dbReference type="GO" id="GO:0051992">
    <property type="term" value="F:UDP-N-acetylmuramoyl-L-alanyl-D-glutamyl-meso-2,6-diaminopimelyl-D-alanyl-D-alanine:undecaprenyl-phosphate transferase activity"/>
    <property type="evidence" value="ECO:0007669"/>
    <property type="project" value="RHEA"/>
</dbReference>
<keyword evidence="5 7" id="KW-1133">Transmembrane helix</keyword>
<sequence length="322" mass="34161">MSAVKMSILAGGIGLATVLLLGPLVIPLLYRLKFGQEIRDDGPRAHLKKRGTATMGGIMILAGTALASFLVNGASPENLFLFAVMLGCGLLGFADDYLKIVFRRPLGLRARAKMLGLLIVGAFLAWSAYILQRGTLIAIPFTELKIQVGLFYYLFVVLVLIATANAVNLTDGLDGLAGGLTAIVGIAYVFISLLTGHEAAAVFAAAVSGSCLGFLKFNHYPARVFMGDTGSLALGGALAGIAVLTVSELTLVILGGVFVLEVISVVIQVISFQMSGKRVFRMSPLHHHFELSGWPEVRVVYFFWLIGCCLAVLGILSLRGMG</sequence>
<dbReference type="CDD" id="cd06852">
    <property type="entry name" value="GT_MraY"/>
    <property type="match status" value="1"/>
</dbReference>
<keyword evidence="7" id="KW-1003">Cell membrane</keyword>
<dbReference type="RefSeq" id="WP_015050363.1">
    <property type="nucleotide sequence ID" value="NC_018870.1"/>
</dbReference>
<dbReference type="KEGG" id="tpz:Tph_c12610"/>
<feature type="transmembrane region" description="Helical" evidence="7">
    <location>
        <begin position="6"/>
        <end position="30"/>
    </location>
</feature>
<evidence type="ECO:0000256" key="1">
    <source>
        <dbReference type="ARBA" id="ARBA00004141"/>
    </source>
</evidence>
<dbReference type="GO" id="GO:0046872">
    <property type="term" value="F:metal ion binding"/>
    <property type="evidence" value="ECO:0007669"/>
    <property type="project" value="UniProtKB-KW"/>
</dbReference>
<dbReference type="InterPro" id="IPR000715">
    <property type="entry name" value="Glycosyl_transferase_4"/>
</dbReference>
<evidence type="ECO:0000313" key="10">
    <source>
        <dbReference type="EMBL" id="AFV11482.1"/>
    </source>
</evidence>
<feature type="transmembrane region" description="Helical" evidence="7">
    <location>
        <begin position="110"/>
        <end position="130"/>
    </location>
</feature>
<gene>
    <name evidence="7 10" type="primary">mraY</name>
    <name evidence="10" type="ordered locus">Tph_c12610</name>
</gene>
<evidence type="ECO:0000256" key="9">
    <source>
        <dbReference type="PIRSR" id="PIRSR600715-1"/>
    </source>
</evidence>
<dbReference type="GO" id="GO:0051301">
    <property type="term" value="P:cell division"/>
    <property type="evidence" value="ECO:0007669"/>
    <property type="project" value="UniProtKB-KW"/>
</dbReference>
<evidence type="ECO:0000256" key="2">
    <source>
        <dbReference type="ARBA" id="ARBA00005583"/>
    </source>
</evidence>
<feature type="binding site" evidence="9">
    <location>
        <position position="168"/>
    </location>
    <ligand>
        <name>Mg(2+)</name>
        <dbReference type="ChEBI" id="CHEBI:18420"/>
    </ligand>
</feature>
<evidence type="ECO:0000256" key="8">
    <source>
        <dbReference type="NCBIfam" id="TIGR00445"/>
    </source>
</evidence>
<keyword evidence="7" id="KW-0131">Cell cycle</keyword>
<feature type="transmembrane region" description="Helical" evidence="7">
    <location>
        <begin position="200"/>
        <end position="217"/>
    </location>
</feature>
<evidence type="ECO:0000256" key="7">
    <source>
        <dbReference type="HAMAP-Rule" id="MF_00038"/>
    </source>
</evidence>
<dbReference type="PANTHER" id="PTHR22926:SF5">
    <property type="entry name" value="PHOSPHO-N-ACETYLMURAMOYL-PENTAPEPTIDE-TRANSFERASE HOMOLOG"/>
    <property type="match status" value="1"/>
</dbReference>
<dbReference type="eggNOG" id="COG0472">
    <property type="taxonomic scope" value="Bacteria"/>
</dbReference>
<dbReference type="STRING" id="1089553.Tph_c12610"/>
<dbReference type="GO" id="GO:0009252">
    <property type="term" value="P:peptidoglycan biosynthetic process"/>
    <property type="evidence" value="ECO:0007669"/>
    <property type="project" value="UniProtKB-UniRule"/>
</dbReference>
<dbReference type="EC" id="2.7.8.13" evidence="7 8"/>
<name>K4LHD2_THEPS</name>
<dbReference type="EMBL" id="CP003732">
    <property type="protein sequence ID" value="AFV11482.1"/>
    <property type="molecule type" value="Genomic_DNA"/>
</dbReference>
<accession>K4LHD2</accession>
<keyword evidence="4 7" id="KW-0812">Transmembrane</keyword>
<evidence type="ECO:0000256" key="5">
    <source>
        <dbReference type="ARBA" id="ARBA00022989"/>
    </source>
</evidence>
<evidence type="ECO:0000256" key="4">
    <source>
        <dbReference type="ARBA" id="ARBA00022692"/>
    </source>
</evidence>
<keyword evidence="7" id="KW-0132">Cell division</keyword>
<evidence type="ECO:0000256" key="6">
    <source>
        <dbReference type="ARBA" id="ARBA00023136"/>
    </source>
</evidence>
<keyword evidence="7 9" id="KW-0479">Metal-binding</keyword>
<feature type="transmembrane region" description="Helical" evidence="7">
    <location>
        <begin position="176"/>
        <end position="194"/>
    </location>
</feature>
<keyword evidence="7" id="KW-0573">Peptidoglycan synthesis</keyword>
<dbReference type="AlphaFoldDB" id="K4LHD2"/>
<keyword evidence="7 9" id="KW-0460">Magnesium</keyword>
<dbReference type="InterPro" id="IPR003524">
    <property type="entry name" value="PNAcMuramoyl-5peptid_Trfase"/>
</dbReference>
<comment type="catalytic activity">
    <reaction evidence="7">
        <text>UDP-N-acetyl-alpha-D-muramoyl-L-alanyl-gamma-D-glutamyl-meso-2,6-diaminopimeloyl-D-alanyl-D-alanine + di-trans,octa-cis-undecaprenyl phosphate = di-trans,octa-cis-undecaprenyl diphospho-N-acetyl-alpha-D-muramoyl-L-alanyl-D-glutamyl-meso-2,6-diaminopimeloyl-D-alanyl-D-alanine + UMP</text>
        <dbReference type="Rhea" id="RHEA:28386"/>
        <dbReference type="ChEBI" id="CHEBI:57865"/>
        <dbReference type="ChEBI" id="CHEBI:60392"/>
        <dbReference type="ChEBI" id="CHEBI:61386"/>
        <dbReference type="ChEBI" id="CHEBI:61387"/>
        <dbReference type="EC" id="2.7.8.13"/>
    </reaction>
</comment>
<dbReference type="UniPathway" id="UPA00219"/>
<dbReference type="GO" id="GO:0071555">
    <property type="term" value="P:cell wall organization"/>
    <property type="evidence" value="ECO:0007669"/>
    <property type="project" value="UniProtKB-KW"/>
</dbReference>
<comment type="function">
    <text evidence="7">Catalyzes the initial step of the lipid cycle reactions in the biosynthesis of the cell wall peptidoglycan: transfers peptidoglycan precursor phospho-MurNAc-pentapeptide from UDP-MurNAc-pentapeptide onto the lipid carrier undecaprenyl phosphate, yielding undecaprenyl-pyrophosphoryl-MurNAc-pentapeptide, known as lipid I.</text>
</comment>
<keyword evidence="3 7" id="KW-0808">Transferase</keyword>
<keyword evidence="11" id="KW-1185">Reference proteome</keyword>
<dbReference type="HOGENOM" id="CLU_023982_0_1_9"/>
<evidence type="ECO:0000313" key="11">
    <source>
        <dbReference type="Proteomes" id="UP000000467"/>
    </source>
</evidence>
<comment type="subcellular location">
    <subcellularLocation>
        <location evidence="7">Cell membrane</location>
        <topology evidence="7">Multi-pass membrane protein</topology>
    </subcellularLocation>
    <subcellularLocation>
        <location evidence="1">Membrane</location>
        <topology evidence="1">Multi-pass membrane protein</topology>
    </subcellularLocation>
</comment>
<dbReference type="GO" id="GO:0005886">
    <property type="term" value="C:plasma membrane"/>
    <property type="evidence" value="ECO:0007669"/>
    <property type="project" value="UniProtKB-SubCell"/>
</dbReference>
<feature type="transmembrane region" description="Helical" evidence="7">
    <location>
        <begin position="299"/>
        <end position="318"/>
    </location>
</feature>
<comment type="similarity">
    <text evidence="2 7">Belongs to the glycosyltransferase 4 family. MraY subfamily.</text>
</comment>
<protein>
    <recommendedName>
        <fullName evidence="7 8">Phospho-N-acetylmuramoyl-pentapeptide-transferase</fullName>
        <ecNumber evidence="7 8">2.7.8.13</ecNumber>
    </recommendedName>
    <alternativeName>
        <fullName evidence="7">UDP-MurNAc-pentapeptide phosphotransferase</fullName>
    </alternativeName>
</protein>
<dbReference type="HAMAP" id="MF_00038">
    <property type="entry name" value="MraY"/>
    <property type="match status" value="1"/>
</dbReference>
<dbReference type="Proteomes" id="UP000000467">
    <property type="component" value="Chromosome"/>
</dbReference>
<reference evidence="10 11" key="1">
    <citation type="journal article" date="2012" name="BMC Genomics">
        <title>Genome-guided analysis of physiological and morphological traits of the fermentative acetate oxidizer Thermacetogenium phaeum.</title>
        <authorList>
            <person name="Oehler D."/>
            <person name="Poehlein A."/>
            <person name="Leimbach A."/>
            <person name="Muller N."/>
            <person name="Daniel R."/>
            <person name="Gottschalk G."/>
            <person name="Schink B."/>
        </authorList>
    </citation>
    <scope>NUCLEOTIDE SEQUENCE [LARGE SCALE GENOMIC DNA]</scope>
    <source>
        <strain evidence="11">ATCC BAA-254 / DSM 26808 / PB</strain>
    </source>
</reference>
<dbReference type="PROSITE" id="PS01348">
    <property type="entry name" value="MRAY_2"/>
    <property type="match status" value="1"/>
</dbReference>
<dbReference type="NCBIfam" id="TIGR00445">
    <property type="entry name" value="mraY"/>
    <property type="match status" value="1"/>
</dbReference>
<dbReference type="GO" id="GO:0008360">
    <property type="term" value="P:regulation of cell shape"/>
    <property type="evidence" value="ECO:0007669"/>
    <property type="project" value="UniProtKB-KW"/>
</dbReference>
<feature type="transmembrane region" description="Helical" evidence="7">
    <location>
        <begin position="224"/>
        <end position="245"/>
    </location>
</feature>
<organism evidence="10 11">
    <name type="scientific">Thermacetogenium phaeum (strain ATCC BAA-254 / DSM 26808 / PB)</name>
    <dbReference type="NCBI Taxonomy" id="1089553"/>
    <lineage>
        <taxon>Bacteria</taxon>
        <taxon>Bacillati</taxon>
        <taxon>Bacillota</taxon>
        <taxon>Clostridia</taxon>
        <taxon>Thermoanaerobacterales</taxon>
        <taxon>Thermoanaerobacteraceae</taxon>
        <taxon>Thermacetogenium</taxon>
    </lineage>
</organism>